<dbReference type="EMBL" id="ACPB03006516">
    <property type="status" value="NOT_ANNOTATED_CDS"/>
    <property type="molecule type" value="Genomic_DNA"/>
</dbReference>
<evidence type="ECO:0000313" key="2">
    <source>
        <dbReference type="Proteomes" id="UP000015103"/>
    </source>
</evidence>
<name>T1HFS0_RHOPR</name>
<dbReference type="HOGENOM" id="CLU_1877970_0_0_1"/>
<accession>T1HFS0</accession>
<dbReference type="VEuPathDB" id="VectorBase:RPRC002892"/>
<organism evidence="1 2">
    <name type="scientific">Rhodnius prolixus</name>
    <name type="common">Triatomid bug</name>
    <dbReference type="NCBI Taxonomy" id="13249"/>
    <lineage>
        <taxon>Eukaryota</taxon>
        <taxon>Metazoa</taxon>
        <taxon>Ecdysozoa</taxon>
        <taxon>Arthropoda</taxon>
        <taxon>Hexapoda</taxon>
        <taxon>Insecta</taxon>
        <taxon>Pterygota</taxon>
        <taxon>Neoptera</taxon>
        <taxon>Paraneoptera</taxon>
        <taxon>Hemiptera</taxon>
        <taxon>Heteroptera</taxon>
        <taxon>Panheteroptera</taxon>
        <taxon>Cimicomorpha</taxon>
        <taxon>Reduviidae</taxon>
        <taxon>Triatominae</taxon>
        <taxon>Rhodnius</taxon>
    </lineage>
</organism>
<dbReference type="Gene3D" id="2.60.40.10">
    <property type="entry name" value="Immunoglobulins"/>
    <property type="match status" value="1"/>
</dbReference>
<sequence length="136" mass="15398">MMEGEMNETGDFGKINKISSFDRCWFKIVWAKPTPNTSQETYDADCGKPIVINALNSYDPNYLPGSKKLEYTWSCDNEEDVCKDYVSSEPYYRLAGLKCDTNYTFTLKLVSVGTDADAAYINVSVKVKPKNELTLM</sequence>
<dbReference type="InParanoid" id="T1HFS0"/>
<dbReference type="InterPro" id="IPR013783">
    <property type="entry name" value="Ig-like_fold"/>
</dbReference>
<dbReference type="EnsemblMetazoa" id="RPRC002892-RA">
    <property type="protein sequence ID" value="RPRC002892-PA"/>
    <property type="gene ID" value="RPRC002892"/>
</dbReference>
<dbReference type="Proteomes" id="UP000015103">
    <property type="component" value="Unassembled WGS sequence"/>
</dbReference>
<reference evidence="1" key="1">
    <citation type="submission" date="2015-05" db="UniProtKB">
        <authorList>
            <consortium name="EnsemblMetazoa"/>
        </authorList>
    </citation>
    <scope>IDENTIFICATION</scope>
</reference>
<proteinExistence type="predicted"/>
<keyword evidence="2" id="KW-1185">Reference proteome</keyword>
<dbReference type="AlphaFoldDB" id="T1HFS0"/>
<protein>
    <submittedName>
        <fullName evidence="1">Uncharacterized protein</fullName>
    </submittedName>
</protein>
<evidence type="ECO:0000313" key="1">
    <source>
        <dbReference type="EnsemblMetazoa" id="RPRC002892-PA"/>
    </source>
</evidence>